<protein>
    <submittedName>
        <fullName evidence="2">Uncharacterized protein</fullName>
    </submittedName>
</protein>
<reference evidence="2 3" key="1">
    <citation type="journal article" date="2024" name="G3 (Bethesda)">
        <title>Genome assembly of Hibiscus sabdariffa L. provides insights into metabolisms of medicinal natural products.</title>
        <authorList>
            <person name="Kim T."/>
        </authorList>
    </citation>
    <scope>NUCLEOTIDE SEQUENCE [LARGE SCALE GENOMIC DNA]</scope>
    <source>
        <strain evidence="2">TK-2024</strain>
        <tissue evidence="2">Old leaves</tissue>
    </source>
</reference>
<gene>
    <name evidence="2" type="ORF">V6N12_039654</name>
</gene>
<evidence type="ECO:0000256" key="1">
    <source>
        <dbReference type="SAM" id="MobiDB-lite"/>
    </source>
</evidence>
<proteinExistence type="predicted"/>
<sequence length="116" mass="13156">MSVIFKRKAQIFSQEPSAYSSMILADDQRSNMRGYPVIPIMGSNNNRLQKRGKTMKIGLGIRRNWGYQRQHHSPSPRFQLSCTALHLKTALQSRPLTLRENPLQPSPLPDDPVTVG</sequence>
<accession>A0ABR2E1A5</accession>
<dbReference type="Proteomes" id="UP001472677">
    <property type="component" value="Unassembled WGS sequence"/>
</dbReference>
<name>A0ABR2E1A5_9ROSI</name>
<keyword evidence="3" id="KW-1185">Reference proteome</keyword>
<evidence type="ECO:0000313" key="3">
    <source>
        <dbReference type="Proteomes" id="UP001472677"/>
    </source>
</evidence>
<feature type="region of interest" description="Disordered" evidence="1">
    <location>
        <begin position="93"/>
        <end position="116"/>
    </location>
</feature>
<evidence type="ECO:0000313" key="2">
    <source>
        <dbReference type="EMBL" id="KAK8550979.1"/>
    </source>
</evidence>
<comment type="caution">
    <text evidence="2">The sequence shown here is derived from an EMBL/GenBank/DDBJ whole genome shotgun (WGS) entry which is preliminary data.</text>
</comment>
<dbReference type="EMBL" id="JBBPBM010000020">
    <property type="protein sequence ID" value="KAK8550979.1"/>
    <property type="molecule type" value="Genomic_DNA"/>
</dbReference>
<organism evidence="2 3">
    <name type="scientific">Hibiscus sabdariffa</name>
    <name type="common">roselle</name>
    <dbReference type="NCBI Taxonomy" id="183260"/>
    <lineage>
        <taxon>Eukaryota</taxon>
        <taxon>Viridiplantae</taxon>
        <taxon>Streptophyta</taxon>
        <taxon>Embryophyta</taxon>
        <taxon>Tracheophyta</taxon>
        <taxon>Spermatophyta</taxon>
        <taxon>Magnoliopsida</taxon>
        <taxon>eudicotyledons</taxon>
        <taxon>Gunneridae</taxon>
        <taxon>Pentapetalae</taxon>
        <taxon>rosids</taxon>
        <taxon>malvids</taxon>
        <taxon>Malvales</taxon>
        <taxon>Malvaceae</taxon>
        <taxon>Malvoideae</taxon>
        <taxon>Hibiscus</taxon>
    </lineage>
</organism>